<dbReference type="SUPFAM" id="SSF52540">
    <property type="entry name" value="P-loop containing nucleoside triphosphate hydrolases"/>
    <property type="match status" value="1"/>
</dbReference>
<reference evidence="4 5" key="1">
    <citation type="journal article" date="2019" name="Nat. Ecol. Evol.">
        <title>Megaphylogeny resolves global patterns of mushroom evolution.</title>
        <authorList>
            <person name="Varga T."/>
            <person name="Krizsan K."/>
            <person name="Foldi C."/>
            <person name="Dima B."/>
            <person name="Sanchez-Garcia M."/>
            <person name="Sanchez-Ramirez S."/>
            <person name="Szollosi G.J."/>
            <person name="Szarkandi J.G."/>
            <person name="Papp V."/>
            <person name="Albert L."/>
            <person name="Andreopoulos W."/>
            <person name="Angelini C."/>
            <person name="Antonin V."/>
            <person name="Barry K.W."/>
            <person name="Bougher N.L."/>
            <person name="Buchanan P."/>
            <person name="Buyck B."/>
            <person name="Bense V."/>
            <person name="Catcheside P."/>
            <person name="Chovatia M."/>
            <person name="Cooper J."/>
            <person name="Damon W."/>
            <person name="Desjardin D."/>
            <person name="Finy P."/>
            <person name="Geml J."/>
            <person name="Haridas S."/>
            <person name="Hughes K."/>
            <person name="Justo A."/>
            <person name="Karasinski D."/>
            <person name="Kautmanova I."/>
            <person name="Kiss B."/>
            <person name="Kocsube S."/>
            <person name="Kotiranta H."/>
            <person name="LaButti K.M."/>
            <person name="Lechner B.E."/>
            <person name="Liimatainen K."/>
            <person name="Lipzen A."/>
            <person name="Lukacs Z."/>
            <person name="Mihaltcheva S."/>
            <person name="Morgado L.N."/>
            <person name="Niskanen T."/>
            <person name="Noordeloos M.E."/>
            <person name="Ohm R.A."/>
            <person name="Ortiz-Santana B."/>
            <person name="Ovrebo C."/>
            <person name="Racz N."/>
            <person name="Riley R."/>
            <person name="Savchenko A."/>
            <person name="Shiryaev A."/>
            <person name="Soop K."/>
            <person name="Spirin V."/>
            <person name="Szebenyi C."/>
            <person name="Tomsovsky M."/>
            <person name="Tulloss R.E."/>
            <person name="Uehling J."/>
            <person name="Grigoriev I.V."/>
            <person name="Vagvolgyi C."/>
            <person name="Papp T."/>
            <person name="Martin F.M."/>
            <person name="Miettinen O."/>
            <person name="Hibbett D.S."/>
            <person name="Nagy L.G."/>
        </authorList>
    </citation>
    <scope>NUCLEOTIDE SEQUENCE [LARGE SCALE GENOMIC DNA]</scope>
    <source>
        <strain evidence="4 5">FP101781</strain>
    </source>
</reference>
<evidence type="ECO:0000256" key="2">
    <source>
        <dbReference type="SAM" id="MobiDB-lite"/>
    </source>
</evidence>
<dbReference type="AlphaFoldDB" id="A0A4Y7SM41"/>
<dbReference type="PANTHER" id="PTHR10039">
    <property type="entry name" value="AMELOGENIN"/>
    <property type="match status" value="1"/>
</dbReference>
<evidence type="ECO:0000259" key="3">
    <source>
        <dbReference type="Pfam" id="PF24883"/>
    </source>
</evidence>
<dbReference type="STRING" id="71717.A0A4Y7SM41"/>
<sequence>MPTTSRHIAVHELNATNIARDYRDYSHHHHRTKIAIGSGSSIELLDRLLRQVAHGAVHDSAERGLDVPKCHPETRTAVQRDIMGWIRHGQQEDSPKKTLWLSGPAGSGKTAIAGTIADECSKRGLLAASFFFSAFAGPMNRRSSKPLISTLVYSLLQHKSIIGLKREVLTVVKDDPMVFDRHLDQQLKMLILRPLRNVLGRSHRRHWPQVIIIDGLDECQGSSESEIDPEGNTQASGAKAQQEILAVLSRACADPTFPFRIIVASRPEPVMRYFFSNSPYLTHNIFLDDKYDPDSDIRLFLKAMFSDLRRRYNLPSTWASGDVIDILVQEASGQFIYASTIIRFLQNPRLGPPQQQLNRVLAWRRPNGSTPFAPLDFLYNSILRTSPDPLLTVRWMRGIETLRRTWKDIDHLKCILEAYPGATEHVLGTTTSLVGLEDEYGRLHFHFYHKTLLDFLKDPQRSSDLHVSEESLRQFVVDRYYQVLRTKGPQSGGDPATNISSSPWGFLEVFCKRLESCIDPQRTYASGDVEWWLSSLFDRFNREEAIPGMFATIHQQCKWYRCCPACVVWRKGILQYCREHGWRVPTRKETLGDRFKKLKFDDPDEFPLRDPKRSLNPFPTSRRSPRSPRDPPWPSGSHRLS</sequence>
<evidence type="ECO:0000313" key="4">
    <source>
        <dbReference type="EMBL" id="TEB22940.1"/>
    </source>
</evidence>
<dbReference type="Gene3D" id="3.40.50.300">
    <property type="entry name" value="P-loop containing nucleotide triphosphate hydrolases"/>
    <property type="match status" value="1"/>
</dbReference>
<feature type="region of interest" description="Disordered" evidence="2">
    <location>
        <begin position="603"/>
        <end position="641"/>
    </location>
</feature>
<evidence type="ECO:0000256" key="1">
    <source>
        <dbReference type="ARBA" id="ARBA00022737"/>
    </source>
</evidence>
<dbReference type="OrthoDB" id="3045137at2759"/>
<dbReference type="EMBL" id="QPFP01000083">
    <property type="protein sequence ID" value="TEB22940.1"/>
    <property type="molecule type" value="Genomic_DNA"/>
</dbReference>
<gene>
    <name evidence="4" type="ORF">FA13DRAFT_1778500</name>
</gene>
<feature type="compositionally biased region" description="Basic and acidic residues" evidence="2">
    <location>
        <begin position="603"/>
        <end position="613"/>
    </location>
</feature>
<accession>A0A4Y7SM41</accession>
<evidence type="ECO:0000313" key="5">
    <source>
        <dbReference type="Proteomes" id="UP000298030"/>
    </source>
</evidence>
<keyword evidence="5" id="KW-1185">Reference proteome</keyword>
<dbReference type="Proteomes" id="UP000298030">
    <property type="component" value="Unassembled WGS sequence"/>
</dbReference>
<dbReference type="Pfam" id="PF24883">
    <property type="entry name" value="NPHP3_N"/>
    <property type="match status" value="1"/>
</dbReference>
<name>A0A4Y7SM41_COPMI</name>
<organism evidence="4 5">
    <name type="scientific">Coprinellus micaceus</name>
    <name type="common">Glistening ink-cap mushroom</name>
    <name type="synonym">Coprinus micaceus</name>
    <dbReference type="NCBI Taxonomy" id="71717"/>
    <lineage>
        <taxon>Eukaryota</taxon>
        <taxon>Fungi</taxon>
        <taxon>Dikarya</taxon>
        <taxon>Basidiomycota</taxon>
        <taxon>Agaricomycotina</taxon>
        <taxon>Agaricomycetes</taxon>
        <taxon>Agaricomycetidae</taxon>
        <taxon>Agaricales</taxon>
        <taxon>Agaricineae</taxon>
        <taxon>Psathyrellaceae</taxon>
        <taxon>Coprinellus</taxon>
    </lineage>
</organism>
<protein>
    <recommendedName>
        <fullName evidence="3">Nephrocystin 3-like N-terminal domain-containing protein</fullName>
    </recommendedName>
</protein>
<proteinExistence type="predicted"/>
<dbReference type="InterPro" id="IPR027417">
    <property type="entry name" value="P-loop_NTPase"/>
</dbReference>
<feature type="domain" description="Nephrocystin 3-like N-terminal" evidence="3">
    <location>
        <begin position="91"/>
        <end position="266"/>
    </location>
</feature>
<keyword evidence="1" id="KW-0677">Repeat</keyword>
<comment type="caution">
    <text evidence="4">The sequence shown here is derived from an EMBL/GenBank/DDBJ whole genome shotgun (WGS) entry which is preliminary data.</text>
</comment>
<dbReference type="PANTHER" id="PTHR10039:SF14">
    <property type="entry name" value="NACHT DOMAIN-CONTAINING PROTEIN"/>
    <property type="match status" value="1"/>
</dbReference>
<dbReference type="InterPro" id="IPR056884">
    <property type="entry name" value="NPHP3-like_N"/>
</dbReference>